<accession>A0A5N7BPT3</accession>
<dbReference type="EMBL" id="ML736154">
    <property type="protein sequence ID" value="KAE8383628.1"/>
    <property type="molecule type" value="Genomic_DNA"/>
</dbReference>
<dbReference type="Proteomes" id="UP000326198">
    <property type="component" value="Unassembled WGS sequence"/>
</dbReference>
<evidence type="ECO:0000313" key="1">
    <source>
        <dbReference type="EMBL" id="KAE8383628.1"/>
    </source>
</evidence>
<sequence length="152" mass="16666">MSDTRPASPCQVNNCWRIATPQLGNCSLTRESFLSGEMVRSPQGERLIITFRSSYNHCGPCGLTTIHRCSAYSSCRICPSPYLNSMHSSQGLTATMAPCTQSGNLVSCRSTSQLEYVPIGIAAKQPGDCEMLAWFKKTSALVDHRGKTKIER</sequence>
<name>A0A5N7BPT3_9EURO</name>
<gene>
    <name evidence="1" type="ORF">BDV26DRAFT_93704</name>
</gene>
<keyword evidence="2" id="KW-1185">Reference proteome</keyword>
<reference evidence="1 2" key="1">
    <citation type="submission" date="2019-04" db="EMBL/GenBank/DDBJ databases">
        <title>Friends and foes A comparative genomics studyof 23 Aspergillus species from section Flavi.</title>
        <authorList>
            <consortium name="DOE Joint Genome Institute"/>
            <person name="Kjaerbolling I."/>
            <person name="Vesth T."/>
            <person name="Frisvad J.C."/>
            <person name="Nybo J.L."/>
            <person name="Theobald S."/>
            <person name="Kildgaard S."/>
            <person name="Isbrandt T."/>
            <person name="Kuo A."/>
            <person name="Sato A."/>
            <person name="Lyhne E.K."/>
            <person name="Kogle M.E."/>
            <person name="Wiebenga A."/>
            <person name="Kun R.S."/>
            <person name="Lubbers R.J."/>
            <person name="Makela M.R."/>
            <person name="Barry K."/>
            <person name="Chovatia M."/>
            <person name="Clum A."/>
            <person name="Daum C."/>
            <person name="Haridas S."/>
            <person name="He G."/>
            <person name="LaButti K."/>
            <person name="Lipzen A."/>
            <person name="Mondo S."/>
            <person name="Riley R."/>
            <person name="Salamov A."/>
            <person name="Simmons B.A."/>
            <person name="Magnuson J.K."/>
            <person name="Henrissat B."/>
            <person name="Mortensen U.H."/>
            <person name="Larsen T.O."/>
            <person name="Devries R.P."/>
            <person name="Grigoriev I.V."/>
            <person name="Machida M."/>
            <person name="Baker S.E."/>
            <person name="Andersen M.R."/>
        </authorList>
    </citation>
    <scope>NUCLEOTIDE SEQUENCE [LARGE SCALE GENOMIC DNA]</scope>
    <source>
        <strain evidence="1 2">IBT 29228</strain>
    </source>
</reference>
<protein>
    <submittedName>
        <fullName evidence="1">Uncharacterized protein</fullName>
    </submittedName>
</protein>
<proteinExistence type="predicted"/>
<evidence type="ECO:0000313" key="2">
    <source>
        <dbReference type="Proteomes" id="UP000326198"/>
    </source>
</evidence>
<organism evidence="1 2">
    <name type="scientific">Aspergillus bertholletiae</name>
    <dbReference type="NCBI Taxonomy" id="1226010"/>
    <lineage>
        <taxon>Eukaryota</taxon>
        <taxon>Fungi</taxon>
        <taxon>Dikarya</taxon>
        <taxon>Ascomycota</taxon>
        <taxon>Pezizomycotina</taxon>
        <taxon>Eurotiomycetes</taxon>
        <taxon>Eurotiomycetidae</taxon>
        <taxon>Eurotiales</taxon>
        <taxon>Aspergillaceae</taxon>
        <taxon>Aspergillus</taxon>
        <taxon>Aspergillus subgen. Circumdati</taxon>
    </lineage>
</organism>
<dbReference type="AlphaFoldDB" id="A0A5N7BPT3"/>